<comment type="caution">
    <text evidence="3">The sequence shown here is derived from an EMBL/GenBank/DDBJ whole genome shotgun (WGS) entry which is preliminary data.</text>
</comment>
<evidence type="ECO:0000313" key="3">
    <source>
        <dbReference type="EMBL" id="MFN0292521.1"/>
    </source>
</evidence>
<feature type="domain" description="MoxR-vWA-beta-propeller ternary system" evidence="1">
    <location>
        <begin position="34"/>
        <end position="197"/>
    </location>
</feature>
<sequence length="787" mass="88811">MAIHQQTIDYFQAHQNYFWRWAEGGNVIEFANERTICYREDLSNILTALPQTTSLSLGTVLLILCACKDNWEELYNAEVIINAINPSSLGEEQNESDHFVQLKAKACVFLGMLNKLPIVYRSAANRTALLQCIFDALAVKGYHMGLLPLLKEFNSGEMDEQIFGKTQPLAQTTIVQDFAPLAAALEVFGDTDSLEMKLRTGLTNAPTPISLPSATPGNESLIEQLENDDSTISIAGLAKRIMAALYIPLHLDGRDDQNLGGVSDIATKGTYDKLLLSELAYDDDLFSVRLANNEALFFQREAVPENKNKELGLIIDSTLKMWGAARVYAVATAVAFAESKHEHQKLKVWSLGGKHADIYQLEGKKDVVALLEKMDISMHCGEMLLKTVKEIDKNGQYILVTSTHFLRDPTSAPYLLQVREHLDYLVTISSSGELQMTQLNKKRSKLVHEAKIDLDGILLSRRKVNSKIVQENLPAVLYDEQFPLYFPTSKIRHKQNELYRMKNNGVVTVSIDHRFLYWPSKNFGAVELVSNVPAGKYCFGELDQLIVLMVIAEADEVVNIFSIDPKTKIQYVNDVAVASRNATDLKYVDGYFRFNNDQKTIVIDVRSAKIITEEQANQLNLKSSHTPSGGMSQLKKHLNNGYSVINSSKAIFVHAEDNIFSDKKEFALMDNEFRWHENEMAAVQWVKPSSQEIFYVDHLPNIKFTKFTWKNGSTAVVDSRGLLHLKSYKQELPEIGIIMIIDQPTACWSMDGYVSGSRYFIGEPSNHLMPPAQFYEKYIQRFIDNLK</sequence>
<feature type="domain" description="MoxR-vWA-beta-propeller ternary system" evidence="2">
    <location>
        <begin position="705"/>
        <end position="785"/>
    </location>
</feature>
<dbReference type="EMBL" id="SRMP02000025">
    <property type="protein sequence ID" value="MFN0292521.1"/>
    <property type="molecule type" value="Genomic_DNA"/>
</dbReference>
<organism evidence="3 4">
    <name type="scientific">Pedobacter helvus</name>
    <dbReference type="NCBI Taxonomy" id="2563444"/>
    <lineage>
        <taxon>Bacteria</taxon>
        <taxon>Pseudomonadati</taxon>
        <taxon>Bacteroidota</taxon>
        <taxon>Sphingobacteriia</taxon>
        <taxon>Sphingobacteriales</taxon>
        <taxon>Sphingobacteriaceae</taxon>
        <taxon>Pedobacter</taxon>
    </lineage>
</organism>
<evidence type="ECO:0000313" key="4">
    <source>
        <dbReference type="Proteomes" id="UP001517367"/>
    </source>
</evidence>
<proteinExistence type="predicted"/>
<protein>
    <submittedName>
        <fullName evidence="3">Uncharacterized protein</fullName>
    </submittedName>
</protein>
<gene>
    <name evidence="3" type="ORF">E5L68_014040</name>
</gene>
<dbReference type="Pfam" id="PF19915">
    <property type="entry name" value="bpX0"/>
    <property type="match status" value="1"/>
</dbReference>
<keyword evidence="4" id="KW-1185">Reference proteome</keyword>
<dbReference type="InterPro" id="IPR045554">
    <property type="entry name" value="bpX0"/>
</dbReference>
<dbReference type="Pfam" id="PF19917">
    <property type="entry name" value="bpX1"/>
    <property type="match status" value="1"/>
</dbReference>
<dbReference type="InterPro" id="IPR045553">
    <property type="entry name" value="bpX1"/>
</dbReference>
<evidence type="ECO:0000259" key="1">
    <source>
        <dbReference type="Pfam" id="PF19915"/>
    </source>
</evidence>
<name>A0ABW9JKQ9_9SPHI</name>
<accession>A0ABW9JKQ9</accession>
<dbReference type="Proteomes" id="UP001517367">
    <property type="component" value="Unassembled WGS sequence"/>
</dbReference>
<reference evidence="3 4" key="1">
    <citation type="submission" date="2024-12" db="EMBL/GenBank/DDBJ databases">
        <authorList>
            <person name="Hu S."/>
        </authorList>
    </citation>
    <scope>NUCLEOTIDE SEQUENCE [LARGE SCALE GENOMIC DNA]</scope>
    <source>
        <strain evidence="3 4">P-25</strain>
    </source>
</reference>
<dbReference type="RefSeq" id="WP_138731103.1">
    <property type="nucleotide sequence ID" value="NZ_SRMP02000025.1"/>
</dbReference>
<evidence type="ECO:0000259" key="2">
    <source>
        <dbReference type="Pfam" id="PF19917"/>
    </source>
</evidence>